<evidence type="ECO:0000313" key="1">
    <source>
        <dbReference type="EMBL" id="PWG01098.1"/>
    </source>
</evidence>
<evidence type="ECO:0000313" key="2">
    <source>
        <dbReference type="Proteomes" id="UP000245080"/>
    </source>
</evidence>
<comment type="caution">
    <text evidence="1">The sequence shown here is derived from an EMBL/GenBank/DDBJ whole genome shotgun (WGS) entry which is preliminary data.</text>
</comment>
<dbReference type="AlphaFoldDB" id="A0A2V1N3X5"/>
<accession>A0A2V1N3X5</accession>
<proteinExistence type="predicted"/>
<keyword evidence="2" id="KW-1185">Reference proteome</keyword>
<protein>
    <submittedName>
        <fullName evidence="1">Uncharacterized protein</fullName>
    </submittedName>
</protein>
<dbReference type="EMBL" id="QCXQ01000001">
    <property type="protein sequence ID" value="PWG01098.1"/>
    <property type="molecule type" value="Genomic_DNA"/>
</dbReference>
<reference evidence="1 2" key="1">
    <citation type="journal article" date="2018" name="Int. J. Syst. Evol. Microbiol.">
        <title>Lactobacillus bambusae sp. nov., isolated from a traditional fermented Ma-bamboo shoots of Taiwan.</title>
        <authorList>
            <person name="Wang L.-T."/>
        </authorList>
    </citation>
    <scope>NUCLEOTIDE SEQUENCE [LARGE SCALE GENOMIC DNA]</scope>
    <source>
        <strain evidence="1 2">BS-W1</strain>
    </source>
</reference>
<sequence length="84" mass="9540">MRQKYNLPDYTTHQTATNLLHHNQYMGLVKGTDVHNGGVGAQSTEGSVNTGDYYATFFTYDSNQTMQSKKYVDLSNGSFYVQRF</sequence>
<gene>
    <name evidence="1" type="ORF">DCM90_02680</name>
</gene>
<dbReference type="Proteomes" id="UP000245080">
    <property type="component" value="Unassembled WGS sequence"/>
</dbReference>
<organism evidence="1 2">
    <name type="scientific">Levilactobacillus bambusae</name>
    <dbReference type="NCBI Taxonomy" id="2024736"/>
    <lineage>
        <taxon>Bacteria</taxon>
        <taxon>Bacillati</taxon>
        <taxon>Bacillota</taxon>
        <taxon>Bacilli</taxon>
        <taxon>Lactobacillales</taxon>
        <taxon>Lactobacillaceae</taxon>
        <taxon>Levilactobacillus</taxon>
    </lineage>
</organism>
<name>A0A2V1N3X5_9LACO</name>